<evidence type="ECO:0000256" key="2">
    <source>
        <dbReference type="PROSITE-ProRule" id="PRU00708"/>
    </source>
</evidence>
<evidence type="ECO:0000313" key="3">
    <source>
        <dbReference type="EMBL" id="ERN11777.1"/>
    </source>
</evidence>
<dbReference type="PANTHER" id="PTHR47933">
    <property type="entry name" value="PENTATRICOPEPTIDE REPEAT-CONTAINING PROTEIN 1, MITOCHONDRIAL"/>
    <property type="match status" value="1"/>
</dbReference>
<sequence>MFSAYTRRGLLLKTRTPPSIFRALSLSPPSPLRSPHGQALSLVNVKDVASSFKDWFLERRRRYPPSLTHETLTLTLNHDVQRICEVLSRGDCGSETEAALSDLHVRLTDECVVRVLKLQKDVLPSLKFFDWAGRQAGYRHTGAAFHAIFKMLSRAKLMTVMLDWLETFTKQRSVYTFRLHDTLVIGYAVAGKPEIALQIFGKMRFQGLDLDGFAYNVLLNGLVEDNCFDAEDIIAKQIEMRGFRNGITFCISMKSLCKQNRLDEAMNLLLELLRNGNDVNEYMLTITVDALCRQRRFVEVEGLMEEFRDSGKISMSNAYNTWITHLVETGSIDSAMELFHDEKNVGFFSPWLRCYTVLITGLLRKDRLEEIYDLLVEMRLRGIFADRNTMNATVCFFCKAGMVDVAIELYNDRLEMGFCPSYLAYNSLINALCRDWRVDEAFRVLEDGLQGNYFPGKKTFFILADALYRSGDLDKMGKLVDAAIERNFLPSNAICVRYISALCKAGRVDEGYLLPAKLNKPDMFLRRSTYFDLIYGFCEKKRGDIASRLLLEMRENGHSPSRSLYRVVISCLCDMGHIEQVLNLLEMHVNGNLSDSEVENEIYNHFIDAAGHAGQPELARKVFEKMVEDGLRPNIHTNILMLHSYLKSKRIVTALNSFRELCECLEPSTKLYNVIIVGLCRADKTELALALWRDARERGLIPSLTCYEELVHMLCCSENYEMVIKVVKDFEETGRHVSIYMYNILLCHILKSQELIKAWLRSGVDGSQSGNSVLGRLVGAFPNIQSLEDHLQNFEELIERRIHANIVTYNVVLRSLCKAGRVEAACTLFSIMCRNGKKGCEPNPWTYDIVVHGLCKVGRLRDAKFFMEKMFEMNFYPTKGTIDLYRFLATRGQRVQQ</sequence>
<evidence type="ECO:0008006" key="5">
    <source>
        <dbReference type="Google" id="ProtNLM"/>
    </source>
</evidence>
<dbReference type="InterPro" id="IPR002885">
    <property type="entry name" value="PPR_rpt"/>
</dbReference>
<feature type="repeat" description="PPR" evidence="2">
    <location>
        <begin position="386"/>
        <end position="420"/>
    </location>
</feature>
<dbReference type="GO" id="GO:0003729">
    <property type="term" value="F:mRNA binding"/>
    <property type="evidence" value="ECO:0000318"/>
    <property type="project" value="GO_Central"/>
</dbReference>
<proteinExistence type="predicted"/>
<dbReference type="HOGENOM" id="CLU_002706_49_2_1"/>
<dbReference type="InterPro" id="IPR011990">
    <property type="entry name" value="TPR-like_helical_dom_sf"/>
</dbReference>
<feature type="repeat" description="PPR" evidence="2">
    <location>
        <begin position="245"/>
        <end position="279"/>
    </location>
</feature>
<feature type="repeat" description="PPR" evidence="2">
    <location>
        <begin position="843"/>
        <end position="877"/>
    </location>
</feature>
<dbReference type="SUPFAM" id="SSF48452">
    <property type="entry name" value="TPR-like"/>
    <property type="match status" value="1"/>
</dbReference>
<keyword evidence="4" id="KW-1185">Reference proteome</keyword>
<feature type="repeat" description="PPR" evidence="2">
    <location>
        <begin position="599"/>
        <end position="633"/>
    </location>
</feature>
<dbReference type="PROSITE" id="PS51375">
    <property type="entry name" value="PPR"/>
    <property type="match status" value="8"/>
</dbReference>
<dbReference type="AlphaFoldDB" id="W1PP50"/>
<dbReference type="Gene3D" id="1.25.40.10">
    <property type="entry name" value="Tetratricopeptide repeat domain"/>
    <property type="match status" value="8"/>
</dbReference>
<dbReference type="EMBL" id="KI392687">
    <property type="protein sequence ID" value="ERN11777.1"/>
    <property type="molecule type" value="Genomic_DNA"/>
</dbReference>
<dbReference type="NCBIfam" id="TIGR00756">
    <property type="entry name" value="PPR"/>
    <property type="match status" value="6"/>
</dbReference>
<evidence type="ECO:0000256" key="1">
    <source>
        <dbReference type="ARBA" id="ARBA00022737"/>
    </source>
</evidence>
<dbReference type="Gramene" id="ERN11777">
    <property type="protein sequence ID" value="ERN11777"/>
    <property type="gene ID" value="AMTR_s00022p00248730"/>
</dbReference>
<dbReference type="OrthoDB" id="185373at2759"/>
<feature type="repeat" description="PPR" evidence="2">
    <location>
        <begin position="526"/>
        <end position="560"/>
    </location>
</feature>
<accession>W1PP50</accession>
<dbReference type="Proteomes" id="UP000017836">
    <property type="component" value="Unassembled WGS sequence"/>
</dbReference>
<dbReference type="InterPro" id="IPR051240">
    <property type="entry name" value="Mito_RNA-Proc/Resp"/>
</dbReference>
<dbReference type="eggNOG" id="KOG4197">
    <property type="taxonomic scope" value="Eukaryota"/>
</dbReference>
<dbReference type="PANTHER" id="PTHR47933:SF32">
    <property type="entry name" value="OS06G0152500 PROTEIN"/>
    <property type="match status" value="1"/>
</dbReference>
<feature type="repeat" description="PPR" evidence="2">
    <location>
        <begin position="668"/>
        <end position="702"/>
    </location>
</feature>
<gene>
    <name evidence="3" type="ORF">AMTR_s00022p00248730</name>
</gene>
<dbReference type="Pfam" id="PF01535">
    <property type="entry name" value="PPR"/>
    <property type="match status" value="5"/>
</dbReference>
<feature type="repeat" description="PPR" evidence="2">
    <location>
        <begin position="421"/>
        <end position="455"/>
    </location>
</feature>
<organism evidence="3 4">
    <name type="scientific">Amborella trichopoda</name>
    <dbReference type="NCBI Taxonomy" id="13333"/>
    <lineage>
        <taxon>Eukaryota</taxon>
        <taxon>Viridiplantae</taxon>
        <taxon>Streptophyta</taxon>
        <taxon>Embryophyta</taxon>
        <taxon>Tracheophyta</taxon>
        <taxon>Spermatophyta</taxon>
        <taxon>Magnoliopsida</taxon>
        <taxon>Amborellales</taxon>
        <taxon>Amborellaceae</taxon>
        <taxon>Amborella</taxon>
    </lineage>
</organism>
<keyword evidence="1" id="KW-0677">Repeat</keyword>
<evidence type="ECO:0000313" key="4">
    <source>
        <dbReference type="Proteomes" id="UP000017836"/>
    </source>
</evidence>
<name>W1PP50_AMBTC</name>
<dbReference type="Pfam" id="PF13041">
    <property type="entry name" value="PPR_2"/>
    <property type="match status" value="2"/>
</dbReference>
<dbReference type="Pfam" id="PF12854">
    <property type="entry name" value="PPR_1"/>
    <property type="match status" value="1"/>
</dbReference>
<reference evidence="4" key="1">
    <citation type="journal article" date="2013" name="Science">
        <title>The Amborella genome and the evolution of flowering plants.</title>
        <authorList>
            <consortium name="Amborella Genome Project"/>
        </authorList>
    </citation>
    <scope>NUCLEOTIDE SEQUENCE [LARGE SCALE GENOMIC DNA]</scope>
</reference>
<protein>
    <recommendedName>
        <fullName evidence="5">Pentacotripeptide-repeat region of PRORP domain-containing protein</fullName>
    </recommendedName>
</protein>
<feature type="repeat" description="PPR" evidence="2">
    <location>
        <begin position="805"/>
        <end position="839"/>
    </location>
</feature>
<dbReference type="OMA" id="RWMEAMH"/>
<dbReference type="STRING" id="13333.W1PP50"/>